<dbReference type="InterPro" id="IPR003439">
    <property type="entry name" value="ABC_transporter-like_ATP-bd"/>
</dbReference>
<dbReference type="PANTHER" id="PTHR48041">
    <property type="entry name" value="ABC TRANSPORTER G FAMILY MEMBER 28"/>
    <property type="match status" value="1"/>
</dbReference>
<evidence type="ECO:0000256" key="8">
    <source>
        <dbReference type="ARBA" id="ARBA00023136"/>
    </source>
</evidence>
<evidence type="ECO:0000313" key="11">
    <source>
        <dbReference type="EMBL" id="EYB95517.1"/>
    </source>
</evidence>
<dbReference type="PROSITE" id="PS50893">
    <property type="entry name" value="ABC_TRANSPORTER_2"/>
    <property type="match status" value="1"/>
</dbReference>
<dbReference type="GO" id="GO:0016887">
    <property type="term" value="F:ATP hydrolysis activity"/>
    <property type="evidence" value="ECO:0007669"/>
    <property type="project" value="InterPro"/>
</dbReference>
<dbReference type="SUPFAM" id="SSF52540">
    <property type="entry name" value="P-loop containing nucleoside triphosphate hydrolases"/>
    <property type="match status" value="1"/>
</dbReference>
<dbReference type="InterPro" id="IPR017871">
    <property type="entry name" value="ABC_transporter-like_CS"/>
</dbReference>
<evidence type="ECO:0000256" key="1">
    <source>
        <dbReference type="ARBA" id="ARBA00004141"/>
    </source>
</evidence>
<feature type="transmembrane region" description="Helical" evidence="9">
    <location>
        <begin position="602"/>
        <end position="624"/>
    </location>
</feature>
<keyword evidence="12" id="KW-1185">Reference proteome</keyword>
<dbReference type="SMART" id="SM00382">
    <property type="entry name" value="AAA"/>
    <property type="match status" value="1"/>
</dbReference>
<dbReference type="Proteomes" id="UP000024635">
    <property type="component" value="Unassembled WGS sequence"/>
</dbReference>
<sequence>MRFQRNSVVFSSYQTSLIMKNHATSSESESPSCSGANTSLLSLSSLSIHMVSAESSDGLQSRSCEPSSATGAEMTHFMKSNDRVRVARVYPAEAAQPSTMQLSWHGIRVHVEQRRFWDRCLPAKTRARRATPITVLNNVNGLAKPGELMAIMGASGAGKTCLLNVLASRNLNNMQVEGSVRVNQQPVTKEFMRKACAYVQQEDCFIGSLTVKEHLVFNAILRMGGGYRSRRQLRKVEEVMSELGLDDCADSIIGTRSIKGISGGEKKRVAFASEILTNPPILLCDEPTSGLDSFLALQVIHVLKQLATTKSMTIVFTIHQPSSQVFELFDRIYMMAEGRVAFCGSQAEAIEFWTSIGRPLPRNFNPSDHFISSLADQDGPRRNTAAQICDAYEKGPLGSNIWGKDPLDVSHTGNFGSLESIMKTYTGSGSKSRSVQVSASCVNQIRALHWRNTMSILREPTLLKVQMVQSIVIAALTGVIYLNDSYTQEKVANINGSLYQMVVNMAFMFQFAVVNHFCSEIHTFFREYGSGLYSASSYFIAKNLAELPNFTLSAVVFASILYWMSRLVPLWQHFLFYLLVAVLVQNTAISIGYAVGCIFASVSIAVAVLPIFVVPMMAFGGFFINQASLPWFFYPFKYLSYFGYAFESLVVNEWSTVDSISGCTRPGKCYVNGTDVITSLSFAPEHMWTNVIIIASMIVAIRSLAFIGLWTRAKLQR</sequence>
<keyword evidence="8 9" id="KW-0472">Membrane</keyword>
<dbReference type="EMBL" id="JARK01001495">
    <property type="protein sequence ID" value="EYB95517.1"/>
    <property type="molecule type" value="Genomic_DNA"/>
</dbReference>
<dbReference type="AlphaFoldDB" id="A0A016SYL8"/>
<dbReference type="GO" id="GO:0005524">
    <property type="term" value="F:ATP binding"/>
    <property type="evidence" value="ECO:0007669"/>
    <property type="project" value="UniProtKB-KW"/>
</dbReference>
<dbReference type="InterPro" id="IPR027417">
    <property type="entry name" value="P-loop_NTPase"/>
</dbReference>
<evidence type="ECO:0000256" key="2">
    <source>
        <dbReference type="ARBA" id="ARBA00005814"/>
    </source>
</evidence>
<evidence type="ECO:0000256" key="5">
    <source>
        <dbReference type="ARBA" id="ARBA00022741"/>
    </source>
</evidence>
<keyword evidence="5" id="KW-0547">Nucleotide-binding</keyword>
<protein>
    <recommendedName>
        <fullName evidence="10">ABC transporter domain-containing protein</fullName>
    </recommendedName>
</protein>
<comment type="caution">
    <text evidence="11">The sequence shown here is derived from an EMBL/GenBank/DDBJ whole genome shotgun (WGS) entry which is preliminary data.</text>
</comment>
<dbReference type="InterPro" id="IPR050352">
    <property type="entry name" value="ABCG_transporters"/>
</dbReference>
<dbReference type="GO" id="GO:0140359">
    <property type="term" value="F:ABC-type transporter activity"/>
    <property type="evidence" value="ECO:0007669"/>
    <property type="project" value="InterPro"/>
</dbReference>
<dbReference type="InterPro" id="IPR043926">
    <property type="entry name" value="ABCG_dom"/>
</dbReference>
<evidence type="ECO:0000256" key="6">
    <source>
        <dbReference type="ARBA" id="ARBA00022840"/>
    </source>
</evidence>
<comment type="subcellular location">
    <subcellularLocation>
        <location evidence="1">Membrane</location>
        <topology evidence="1">Multi-pass membrane protein</topology>
    </subcellularLocation>
</comment>
<evidence type="ECO:0000259" key="10">
    <source>
        <dbReference type="PROSITE" id="PS50893"/>
    </source>
</evidence>
<evidence type="ECO:0000256" key="4">
    <source>
        <dbReference type="ARBA" id="ARBA00022692"/>
    </source>
</evidence>
<dbReference type="PROSITE" id="PS00211">
    <property type="entry name" value="ABC_TRANSPORTER_1"/>
    <property type="match status" value="1"/>
</dbReference>
<keyword evidence="3" id="KW-0813">Transport</keyword>
<reference evidence="12" key="1">
    <citation type="journal article" date="2015" name="Nat. Genet.">
        <title>The genome and transcriptome of the zoonotic hookworm Ancylostoma ceylanicum identify infection-specific gene families.</title>
        <authorList>
            <person name="Schwarz E.M."/>
            <person name="Hu Y."/>
            <person name="Antoshechkin I."/>
            <person name="Miller M.M."/>
            <person name="Sternberg P.W."/>
            <person name="Aroian R.V."/>
        </authorList>
    </citation>
    <scope>NUCLEOTIDE SEQUENCE</scope>
    <source>
        <strain evidence="12">HY135</strain>
    </source>
</reference>
<feature type="transmembrane region" description="Helical" evidence="9">
    <location>
        <begin position="687"/>
        <end position="710"/>
    </location>
</feature>
<evidence type="ECO:0000256" key="7">
    <source>
        <dbReference type="ARBA" id="ARBA00022989"/>
    </source>
</evidence>
<keyword evidence="6" id="KW-0067">ATP-binding</keyword>
<dbReference type="GO" id="GO:0005886">
    <property type="term" value="C:plasma membrane"/>
    <property type="evidence" value="ECO:0007669"/>
    <property type="project" value="TreeGrafter"/>
</dbReference>
<name>A0A016SYL8_9BILA</name>
<accession>A0A016SYL8</accession>
<feature type="transmembrane region" description="Helical" evidence="9">
    <location>
        <begin position="461"/>
        <end position="482"/>
    </location>
</feature>
<dbReference type="Gene3D" id="3.40.50.300">
    <property type="entry name" value="P-loop containing nucleotide triphosphate hydrolases"/>
    <property type="match status" value="1"/>
</dbReference>
<comment type="similarity">
    <text evidence="2">Belongs to the ABC transporter superfamily. ABCG family. Eye pigment precursor importer (TC 3.A.1.204) subfamily.</text>
</comment>
<feature type="transmembrane region" description="Helical" evidence="9">
    <location>
        <begin position="574"/>
        <end position="595"/>
    </location>
</feature>
<keyword evidence="7 9" id="KW-1133">Transmembrane helix</keyword>
<feature type="domain" description="ABC transporter" evidence="10">
    <location>
        <begin position="121"/>
        <end position="362"/>
    </location>
</feature>
<dbReference type="Pfam" id="PF01061">
    <property type="entry name" value="ABC2_membrane"/>
    <property type="match status" value="1"/>
</dbReference>
<dbReference type="STRING" id="53326.A0A016SYL8"/>
<proteinExistence type="inferred from homology"/>
<gene>
    <name evidence="11" type="primary">Acey_s0159.g3310</name>
    <name evidence="11" type="synonym">Acey-wht-7</name>
    <name evidence="11" type="ORF">Y032_0159g3310</name>
</gene>
<dbReference type="InterPro" id="IPR003593">
    <property type="entry name" value="AAA+_ATPase"/>
</dbReference>
<keyword evidence="4 9" id="KW-0812">Transmembrane</keyword>
<evidence type="ECO:0000313" key="12">
    <source>
        <dbReference type="Proteomes" id="UP000024635"/>
    </source>
</evidence>
<evidence type="ECO:0000256" key="3">
    <source>
        <dbReference type="ARBA" id="ARBA00022448"/>
    </source>
</evidence>
<dbReference type="OrthoDB" id="66620at2759"/>
<feature type="transmembrane region" description="Helical" evidence="9">
    <location>
        <begin position="497"/>
        <end position="518"/>
    </location>
</feature>
<dbReference type="InterPro" id="IPR013525">
    <property type="entry name" value="ABC2_TM"/>
</dbReference>
<dbReference type="PANTHER" id="PTHR48041:SF139">
    <property type="entry name" value="PROTEIN SCARLET"/>
    <property type="match status" value="1"/>
</dbReference>
<dbReference type="Pfam" id="PF19055">
    <property type="entry name" value="ABC2_membrane_7"/>
    <property type="match status" value="1"/>
</dbReference>
<dbReference type="Pfam" id="PF00005">
    <property type="entry name" value="ABC_tran"/>
    <property type="match status" value="1"/>
</dbReference>
<organism evidence="11 12">
    <name type="scientific">Ancylostoma ceylanicum</name>
    <dbReference type="NCBI Taxonomy" id="53326"/>
    <lineage>
        <taxon>Eukaryota</taxon>
        <taxon>Metazoa</taxon>
        <taxon>Ecdysozoa</taxon>
        <taxon>Nematoda</taxon>
        <taxon>Chromadorea</taxon>
        <taxon>Rhabditida</taxon>
        <taxon>Rhabditina</taxon>
        <taxon>Rhabditomorpha</taxon>
        <taxon>Strongyloidea</taxon>
        <taxon>Ancylostomatidae</taxon>
        <taxon>Ancylostomatinae</taxon>
        <taxon>Ancylostoma</taxon>
    </lineage>
</organism>
<evidence type="ECO:0000256" key="9">
    <source>
        <dbReference type="SAM" id="Phobius"/>
    </source>
</evidence>